<reference evidence="1" key="1">
    <citation type="submission" date="2021-03" db="EMBL/GenBank/DDBJ databases">
        <title>Acanthopleuribacteraceae sp. M133.</title>
        <authorList>
            <person name="Wang G."/>
        </authorList>
    </citation>
    <scope>NUCLEOTIDE SEQUENCE</scope>
    <source>
        <strain evidence="1">M133</strain>
    </source>
</reference>
<sequence length="101" mass="11925">MFIAITKTYFDPEIKDRISKMTEESATLVRSLKGFVSRRTHLATDGSHFMTYWEWQTKEDHEACMTHPGWAEFNREWGELTESGKLRFELKTYETIDALTI</sequence>
<keyword evidence="1" id="KW-0560">Oxidoreductase</keyword>
<protein>
    <submittedName>
        <fullName evidence="1">Antibiotic biosynthesis monooxygenase</fullName>
    </submittedName>
</protein>
<dbReference type="EMBL" id="CP071793">
    <property type="protein sequence ID" value="QTD49043.1"/>
    <property type="molecule type" value="Genomic_DNA"/>
</dbReference>
<accession>A0A8A4THD3</accession>
<proteinExistence type="predicted"/>
<gene>
    <name evidence="1" type="ORF">J3U87_25945</name>
</gene>
<evidence type="ECO:0000313" key="1">
    <source>
        <dbReference type="EMBL" id="QTD49043.1"/>
    </source>
</evidence>
<organism evidence="1 2">
    <name type="scientific">Sulfidibacter corallicola</name>
    <dbReference type="NCBI Taxonomy" id="2818388"/>
    <lineage>
        <taxon>Bacteria</taxon>
        <taxon>Pseudomonadati</taxon>
        <taxon>Acidobacteriota</taxon>
        <taxon>Holophagae</taxon>
        <taxon>Acanthopleuribacterales</taxon>
        <taxon>Acanthopleuribacteraceae</taxon>
        <taxon>Sulfidibacter</taxon>
    </lineage>
</organism>
<dbReference type="Proteomes" id="UP000663929">
    <property type="component" value="Chromosome"/>
</dbReference>
<keyword evidence="2" id="KW-1185">Reference proteome</keyword>
<dbReference type="RefSeq" id="WP_237378689.1">
    <property type="nucleotide sequence ID" value="NZ_CP071793.1"/>
</dbReference>
<dbReference type="GO" id="GO:0004497">
    <property type="term" value="F:monooxygenase activity"/>
    <property type="evidence" value="ECO:0007669"/>
    <property type="project" value="UniProtKB-KW"/>
</dbReference>
<keyword evidence="1" id="KW-0503">Monooxygenase</keyword>
<dbReference type="KEGG" id="scor:J3U87_25945"/>
<dbReference type="AlphaFoldDB" id="A0A8A4THD3"/>
<dbReference type="SUPFAM" id="SSF54909">
    <property type="entry name" value="Dimeric alpha+beta barrel"/>
    <property type="match status" value="1"/>
</dbReference>
<name>A0A8A4THD3_SULCO</name>
<evidence type="ECO:0000313" key="2">
    <source>
        <dbReference type="Proteomes" id="UP000663929"/>
    </source>
</evidence>
<dbReference type="Gene3D" id="3.30.70.100">
    <property type="match status" value="1"/>
</dbReference>
<dbReference type="InterPro" id="IPR011008">
    <property type="entry name" value="Dimeric_a/b-barrel"/>
</dbReference>